<dbReference type="InterPro" id="IPR056406">
    <property type="entry name" value="THD_CWZF3/5/7"/>
</dbReference>
<sequence length="161" mass="17530">MSSAALAYKCMEVAYMKVVYSSQSTATKDRQELQTALKLVPPGESPSSAVSDVDNVNNTAVIDNKATIPKDENPSRIAGNRIITARNRPNFERLLNFAQDVNNAMEASKKSVAAFNAASSKSADSQHKEVISSIKRAIDFHFQDVEGLLQLVRVATEAISR</sequence>
<name>A0AAN7L8Q0_TRANT</name>
<gene>
    <name evidence="2" type="ORF">SAY86_005818</name>
</gene>
<feature type="domain" description="CWZF3/5/7 THD" evidence="1">
    <location>
        <begin position="1"/>
        <end position="160"/>
    </location>
</feature>
<dbReference type="PANTHER" id="PTHR46524">
    <property type="entry name" value="CW-TYPE ZINC FINGER"/>
    <property type="match status" value="1"/>
</dbReference>
<dbReference type="Pfam" id="PF24756">
    <property type="entry name" value="THD_CWZF3-5-7"/>
    <property type="match status" value="1"/>
</dbReference>
<protein>
    <recommendedName>
        <fullName evidence="1">CWZF3/5/7 THD domain-containing protein</fullName>
    </recommendedName>
</protein>
<proteinExistence type="predicted"/>
<comment type="caution">
    <text evidence="2">The sequence shown here is derived from an EMBL/GenBank/DDBJ whole genome shotgun (WGS) entry which is preliminary data.</text>
</comment>
<evidence type="ECO:0000313" key="3">
    <source>
        <dbReference type="Proteomes" id="UP001346149"/>
    </source>
</evidence>
<reference evidence="2 3" key="1">
    <citation type="journal article" date="2023" name="Hortic Res">
        <title>Pangenome of water caltrop reveals structural variations and asymmetric subgenome divergence after allopolyploidization.</title>
        <authorList>
            <person name="Zhang X."/>
            <person name="Chen Y."/>
            <person name="Wang L."/>
            <person name="Yuan Y."/>
            <person name="Fang M."/>
            <person name="Shi L."/>
            <person name="Lu R."/>
            <person name="Comes H.P."/>
            <person name="Ma Y."/>
            <person name="Chen Y."/>
            <person name="Huang G."/>
            <person name="Zhou Y."/>
            <person name="Zheng Z."/>
            <person name="Qiu Y."/>
        </authorList>
    </citation>
    <scope>NUCLEOTIDE SEQUENCE [LARGE SCALE GENOMIC DNA]</scope>
    <source>
        <strain evidence="2">F231</strain>
    </source>
</reference>
<organism evidence="2 3">
    <name type="scientific">Trapa natans</name>
    <name type="common">Water chestnut</name>
    <dbReference type="NCBI Taxonomy" id="22666"/>
    <lineage>
        <taxon>Eukaryota</taxon>
        <taxon>Viridiplantae</taxon>
        <taxon>Streptophyta</taxon>
        <taxon>Embryophyta</taxon>
        <taxon>Tracheophyta</taxon>
        <taxon>Spermatophyta</taxon>
        <taxon>Magnoliopsida</taxon>
        <taxon>eudicotyledons</taxon>
        <taxon>Gunneridae</taxon>
        <taxon>Pentapetalae</taxon>
        <taxon>rosids</taxon>
        <taxon>malvids</taxon>
        <taxon>Myrtales</taxon>
        <taxon>Lythraceae</taxon>
        <taxon>Trapa</taxon>
    </lineage>
</organism>
<dbReference type="PANTHER" id="PTHR46524:SF7">
    <property type="entry name" value="CW-TYPE ZINC FINGER"/>
    <property type="match status" value="1"/>
</dbReference>
<dbReference type="EMBL" id="JAXQNO010000018">
    <property type="protein sequence ID" value="KAK4777130.1"/>
    <property type="molecule type" value="Genomic_DNA"/>
</dbReference>
<keyword evidence="3" id="KW-1185">Reference proteome</keyword>
<dbReference type="InterPro" id="IPR055300">
    <property type="entry name" value="CWZF3/5/7"/>
</dbReference>
<accession>A0AAN7L8Q0</accession>
<evidence type="ECO:0000313" key="2">
    <source>
        <dbReference type="EMBL" id="KAK4777130.1"/>
    </source>
</evidence>
<evidence type="ECO:0000259" key="1">
    <source>
        <dbReference type="Pfam" id="PF24756"/>
    </source>
</evidence>
<dbReference type="Proteomes" id="UP001346149">
    <property type="component" value="Unassembled WGS sequence"/>
</dbReference>
<dbReference type="AlphaFoldDB" id="A0AAN7L8Q0"/>